<dbReference type="EMBL" id="LR134406">
    <property type="protein sequence ID" value="VEH69345.1"/>
    <property type="molecule type" value="Genomic_DNA"/>
</dbReference>
<dbReference type="SUPFAM" id="SSF52200">
    <property type="entry name" value="Toll/Interleukin receptor TIR domain"/>
    <property type="match status" value="1"/>
</dbReference>
<reference evidence="4 5" key="1">
    <citation type="submission" date="2018-12" db="EMBL/GenBank/DDBJ databases">
        <authorList>
            <consortium name="Pathogen Informatics"/>
        </authorList>
    </citation>
    <scope>NUCLEOTIDE SEQUENCE [LARGE SCALE GENOMIC DNA]</scope>
    <source>
        <strain evidence="4 5">NCTC12967</strain>
    </source>
</reference>
<dbReference type="Gene3D" id="3.40.50.10140">
    <property type="entry name" value="Toll/interleukin-1 receptor homology (TIR) domain"/>
    <property type="match status" value="1"/>
</dbReference>
<dbReference type="GO" id="GO:0007165">
    <property type="term" value="P:signal transduction"/>
    <property type="evidence" value="ECO:0007669"/>
    <property type="project" value="InterPro"/>
</dbReference>
<dbReference type="InterPro" id="IPR000157">
    <property type="entry name" value="TIR_dom"/>
</dbReference>
<dbReference type="AlphaFoldDB" id="A0A3S4VHS5"/>
<gene>
    <name evidence="4" type="ORF">NCTC12967_00612</name>
</gene>
<sequence length="722" mass="79191">MDSRPPGHHVLLTGSASVGRGQLEGSDPLVGRATRTRLHPFSALETSHPAETDAPCLVDLLFDAQLDLDTPGPVSTQELVRLLRTGGVPSYCLSTVPLTTSALEVRVHSDMLALLSDRVLPEEKLDVGIAGTVLDSILRIPGGQLNKTGLAAELGIDQRTVSRYLGILDRRFLLTFLPNLRTGLTRTSKTMPKVHSSDSSATCEAISRAGHDIASSPEALGQVLESWVVQQLTAARGWAHLKTRIFYWRDNKTQREVDVVLVDGAGRRVGIEVKLATSVSPSDLKGLKALQEHGGLHRGFIVHTGTRFEQIADKIWALPIAAFIQPSAWGAALASPSSPTPTRKVIALPPEKNVITTDEHPASMSNPSVFLSYVHDDDDYFDGLLIAFTKKVIQACRSELGTPVELITDNISLAWGENWREKLQKEVGRTTFLMAMVTPSYIRSQACRDEFLQFRTKTAKAGYQGLLTLLVKNPRWEAPDVRDDPIYRSIRETINEHQWLSLDHPLENLEPETRDFRNAARSLGKELARRIEALEAQETPTLSAAPSENPSDSPEDEGIIELLETLLESDAPAFSQRSEDFNKVFAAFGEAFNRELSKLPSGSIPSSAALVLAANKINPTRIDLDKATDALVTAWAALDDILTRLLRLVGGSGLAEHRKELKEMFSGLSRSMNNMDFGGMNQQVQMLSAMSRTMRPAASTLSRVLSTTQAIARSAEIWEENL</sequence>
<dbReference type="Pfam" id="PF13635">
    <property type="entry name" value="DUF4143"/>
    <property type="match status" value="1"/>
</dbReference>
<dbReference type="InterPro" id="IPR025420">
    <property type="entry name" value="DUF4143"/>
</dbReference>
<dbReference type="PANTHER" id="PTHR43566">
    <property type="entry name" value="CONSERVED PROTEIN"/>
    <property type="match status" value="1"/>
</dbReference>
<evidence type="ECO:0000259" key="3">
    <source>
        <dbReference type="Pfam" id="PF13676"/>
    </source>
</evidence>
<dbReference type="Pfam" id="PF13676">
    <property type="entry name" value="TIR_2"/>
    <property type="match status" value="1"/>
</dbReference>
<evidence type="ECO:0000313" key="5">
    <source>
        <dbReference type="Proteomes" id="UP000273044"/>
    </source>
</evidence>
<feature type="domain" description="DUF4143" evidence="2">
    <location>
        <begin position="131"/>
        <end position="275"/>
    </location>
</feature>
<evidence type="ECO:0000259" key="2">
    <source>
        <dbReference type="Pfam" id="PF13635"/>
    </source>
</evidence>
<proteinExistence type="predicted"/>
<evidence type="ECO:0000256" key="1">
    <source>
        <dbReference type="SAM" id="MobiDB-lite"/>
    </source>
</evidence>
<dbReference type="Proteomes" id="UP000273044">
    <property type="component" value="Chromosome"/>
</dbReference>
<protein>
    <recommendedName>
        <fullName evidence="6">TIR domain-containing protein</fullName>
    </recommendedName>
</protein>
<name>A0A3S4VHS5_9ACTN</name>
<feature type="domain" description="TIR" evidence="3">
    <location>
        <begin position="369"/>
        <end position="481"/>
    </location>
</feature>
<evidence type="ECO:0000313" key="4">
    <source>
        <dbReference type="EMBL" id="VEH69345.1"/>
    </source>
</evidence>
<evidence type="ECO:0008006" key="6">
    <source>
        <dbReference type="Google" id="ProtNLM"/>
    </source>
</evidence>
<feature type="region of interest" description="Disordered" evidence="1">
    <location>
        <begin position="535"/>
        <end position="556"/>
    </location>
</feature>
<organism evidence="4 5">
    <name type="scientific">Arachnia propionica</name>
    <dbReference type="NCBI Taxonomy" id="1750"/>
    <lineage>
        <taxon>Bacteria</taxon>
        <taxon>Bacillati</taxon>
        <taxon>Actinomycetota</taxon>
        <taxon>Actinomycetes</taxon>
        <taxon>Propionibacteriales</taxon>
        <taxon>Propionibacteriaceae</taxon>
        <taxon>Arachnia</taxon>
    </lineage>
</organism>
<keyword evidence="5" id="KW-1185">Reference proteome</keyword>
<dbReference type="PANTHER" id="PTHR43566:SF2">
    <property type="entry name" value="DUF4143 DOMAIN-CONTAINING PROTEIN"/>
    <property type="match status" value="1"/>
</dbReference>
<feature type="compositionally biased region" description="Polar residues" evidence="1">
    <location>
        <begin position="538"/>
        <end position="552"/>
    </location>
</feature>
<dbReference type="InterPro" id="IPR035897">
    <property type="entry name" value="Toll_tir_struct_dom_sf"/>
</dbReference>
<feature type="region of interest" description="Disordered" evidence="1">
    <location>
        <begin position="1"/>
        <end position="31"/>
    </location>
</feature>
<accession>A0A3S4VHS5</accession>